<gene>
    <name evidence="1" type="ORF">PKOR_18480</name>
</gene>
<dbReference type="PATRIC" id="fig|400092.3.peg.4046"/>
<accession>A0A0E3UYT2</accession>
<reference evidence="1 2" key="1">
    <citation type="journal article" date="2015" name="Sci. Rep.">
        <title>Unraveling adaptation of Pontibacter korlensis to radiation and infertility in desert through complete genome and comparative transcriptomic analysis.</title>
        <authorList>
            <person name="Dai J."/>
            <person name="Dai W."/>
            <person name="Qiu C."/>
            <person name="Yang Z."/>
            <person name="Zhang Y."/>
            <person name="Zhou M."/>
            <person name="Zhang L."/>
            <person name="Fang C."/>
            <person name="Gao Q."/>
            <person name="Yang Q."/>
            <person name="Li X."/>
            <person name="Wang Z."/>
            <person name="Wang Z."/>
            <person name="Jia Z."/>
            <person name="Chen X."/>
        </authorList>
    </citation>
    <scope>NUCLEOTIDE SEQUENCE [LARGE SCALE GENOMIC DNA]</scope>
    <source>
        <strain evidence="1 2">X14-1T</strain>
    </source>
</reference>
<dbReference type="AlphaFoldDB" id="A0A0E3UYT2"/>
<dbReference type="HOGENOM" id="CLU_007383_11_1_10"/>
<proteinExistence type="predicted"/>
<dbReference type="SUPFAM" id="SSF51735">
    <property type="entry name" value="NAD(P)-binding Rossmann-fold domains"/>
    <property type="match status" value="1"/>
</dbReference>
<dbReference type="GO" id="GO:0005737">
    <property type="term" value="C:cytoplasm"/>
    <property type="evidence" value="ECO:0007669"/>
    <property type="project" value="TreeGrafter"/>
</dbReference>
<evidence type="ECO:0000313" key="2">
    <source>
        <dbReference type="Proteomes" id="UP000033109"/>
    </source>
</evidence>
<dbReference type="KEGG" id="pko:PKOR_18480"/>
<dbReference type="STRING" id="400092.PKOR_18480"/>
<protein>
    <submittedName>
        <fullName evidence="1">Epimerase</fullName>
    </submittedName>
</protein>
<dbReference type="CDD" id="cd05266">
    <property type="entry name" value="SDR_a4"/>
    <property type="match status" value="1"/>
</dbReference>
<evidence type="ECO:0000313" key="1">
    <source>
        <dbReference type="EMBL" id="AKD04721.1"/>
    </source>
</evidence>
<dbReference type="GO" id="GO:0004029">
    <property type="term" value="F:aldehyde dehydrogenase (NAD+) activity"/>
    <property type="evidence" value="ECO:0007669"/>
    <property type="project" value="TreeGrafter"/>
</dbReference>
<sequence length="276" mass="31161">MEDSKTISIMGCGWLGLPLSEHLMRLRYNVKGSTTSPEKIDVLLEKDIQPYLLDLSSDMLDKGALEDFLDTDVLVLNIPPHLRSDGGDAYLSQMHLLLKTMLDSPVNRVIFVSSTSVYQNLNRVIIEEDVTFTGEQDPNNMLLQAERLFQNRDGWMTTIVRFAGLVGGNRQPGRFLAGKQDLPNGDAPVNLIHLDDCISILHRIIEEEKWGRVYNACADGHPLRKDFYTAAALSLGLTPPQFKDMEVTEFKLISSQKLKEELSYTFIHPDPMTFFS</sequence>
<dbReference type="Gene3D" id="3.40.50.720">
    <property type="entry name" value="NAD(P)-binding Rossmann-like Domain"/>
    <property type="match status" value="1"/>
</dbReference>
<dbReference type="InterPro" id="IPR036291">
    <property type="entry name" value="NAD(P)-bd_dom_sf"/>
</dbReference>
<dbReference type="EMBL" id="CP009621">
    <property type="protein sequence ID" value="AKD04721.1"/>
    <property type="molecule type" value="Genomic_DNA"/>
</dbReference>
<dbReference type="PANTHER" id="PTHR48079:SF6">
    <property type="entry name" value="NAD(P)-BINDING DOMAIN-CONTAINING PROTEIN-RELATED"/>
    <property type="match status" value="1"/>
</dbReference>
<organism evidence="1 2">
    <name type="scientific">Pontibacter korlensis</name>
    <dbReference type="NCBI Taxonomy" id="400092"/>
    <lineage>
        <taxon>Bacteria</taxon>
        <taxon>Pseudomonadati</taxon>
        <taxon>Bacteroidota</taxon>
        <taxon>Cytophagia</taxon>
        <taxon>Cytophagales</taxon>
        <taxon>Hymenobacteraceae</taxon>
        <taxon>Pontibacter</taxon>
    </lineage>
</organism>
<dbReference type="InterPro" id="IPR051783">
    <property type="entry name" value="NAD(P)-dependent_oxidoreduct"/>
</dbReference>
<dbReference type="Proteomes" id="UP000033109">
    <property type="component" value="Chromosome"/>
</dbReference>
<keyword evidence="2" id="KW-1185">Reference proteome</keyword>
<dbReference type="OrthoDB" id="751203at2"/>
<name>A0A0E3UYT2_9BACT</name>
<dbReference type="PANTHER" id="PTHR48079">
    <property type="entry name" value="PROTEIN YEEZ"/>
    <property type="match status" value="1"/>
</dbReference>
<dbReference type="RefSeq" id="WP_046312626.1">
    <property type="nucleotide sequence ID" value="NZ_CBCSCY010000008.1"/>
</dbReference>